<comment type="subcellular location">
    <subcellularLocation>
        <location evidence="1">Membrane</location>
        <topology evidence="1">Multi-pass membrane protein</topology>
    </subcellularLocation>
</comment>
<feature type="transmembrane region" description="Helical" evidence="8">
    <location>
        <begin position="111"/>
        <end position="128"/>
    </location>
</feature>
<evidence type="ECO:0000256" key="4">
    <source>
        <dbReference type="ARBA" id="ARBA00022692"/>
    </source>
</evidence>
<keyword evidence="3" id="KW-0813">Transport</keyword>
<dbReference type="PANTHER" id="PTHR31326:SF1">
    <property type="entry name" value="PROTEIN CLT2, CHLOROPLASTIC"/>
    <property type="match status" value="1"/>
</dbReference>
<dbReference type="GeneID" id="8853560"/>
<gene>
    <name evidence="9" type="ORF">NAEGRDRAFT_52481</name>
</gene>
<dbReference type="GO" id="GO:0016020">
    <property type="term" value="C:membrane"/>
    <property type="evidence" value="ECO:0007669"/>
    <property type="project" value="UniProtKB-SubCell"/>
</dbReference>
<dbReference type="RefSeq" id="XP_002672159.1">
    <property type="nucleotide sequence ID" value="XM_002672113.1"/>
</dbReference>
<evidence type="ECO:0000256" key="8">
    <source>
        <dbReference type="SAM" id="Phobius"/>
    </source>
</evidence>
<feature type="region of interest" description="Disordered" evidence="7">
    <location>
        <begin position="452"/>
        <end position="485"/>
    </location>
</feature>
<dbReference type="InParanoid" id="D2VV12"/>
<evidence type="ECO:0000313" key="9">
    <source>
        <dbReference type="EMBL" id="EFC39415.1"/>
    </source>
</evidence>
<dbReference type="eggNOG" id="ENOG502SPY4">
    <property type="taxonomic scope" value="Eukaryota"/>
</dbReference>
<feature type="transmembrane region" description="Helical" evidence="8">
    <location>
        <begin position="140"/>
        <end position="159"/>
    </location>
</feature>
<feature type="transmembrane region" description="Helical" evidence="8">
    <location>
        <begin position="200"/>
        <end position="220"/>
    </location>
</feature>
<evidence type="ECO:0000256" key="6">
    <source>
        <dbReference type="ARBA" id="ARBA00023136"/>
    </source>
</evidence>
<dbReference type="Proteomes" id="UP000006671">
    <property type="component" value="Unassembled WGS sequence"/>
</dbReference>
<evidence type="ECO:0000256" key="7">
    <source>
        <dbReference type="SAM" id="MobiDB-lite"/>
    </source>
</evidence>
<evidence type="ECO:0000256" key="5">
    <source>
        <dbReference type="ARBA" id="ARBA00022989"/>
    </source>
</evidence>
<keyword evidence="10" id="KW-1185">Reference proteome</keyword>
<dbReference type="PANTHER" id="PTHR31326">
    <property type="entry name" value="PROTEIN CLT2, CHLOROPLASTIC"/>
    <property type="match status" value="1"/>
</dbReference>
<accession>D2VV12</accession>
<dbReference type="Pfam" id="PF08627">
    <property type="entry name" value="CRT-like"/>
    <property type="match status" value="1"/>
</dbReference>
<reference evidence="9 10" key="1">
    <citation type="journal article" date="2010" name="Cell">
        <title>The genome of Naegleria gruberi illuminates early eukaryotic versatility.</title>
        <authorList>
            <person name="Fritz-Laylin L.K."/>
            <person name="Prochnik S.E."/>
            <person name="Ginger M.L."/>
            <person name="Dacks J.B."/>
            <person name="Carpenter M.L."/>
            <person name="Field M.C."/>
            <person name="Kuo A."/>
            <person name="Paredez A."/>
            <person name="Chapman J."/>
            <person name="Pham J."/>
            <person name="Shu S."/>
            <person name="Neupane R."/>
            <person name="Cipriano M."/>
            <person name="Mancuso J."/>
            <person name="Tu H."/>
            <person name="Salamov A."/>
            <person name="Lindquist E."/>
            <person name="Shapiro H."/>
            <person name="Lucas S."/>
            <person name="Grigoriev I.V."/>
            <person name="Cande W.Z."/>
            <person name="Fulton C."/>
            <person name="Rokhsar D.S."/>
            <person name="Dawson S.C."/>
        </authorList>
    </citation>
    <scope>NUCLEOTIDE SEQUENCE [LARGE SCALE GENOMIC DNA]</scope>
    <source>
        <strain evidence="9 10">NEG-M</strain>
    </source>
</reference>
<feature type="transmembrane region" description="Helical" evidence="8">
    <location>
        <begin position="340"/>
        <end position="359"/>
    </location>
</feature>
<comment type="similarity">
    <text evidence="2">Belongs to the CRT-like transporter family.</text>
</comment>
<sequence length="485" mass="55141">MQIKLFNNNSATGRGLRQRLSQMANSMFSKRNLLFIVLVIIYLMGGMMNNLGVQIMGYYMPLYNSGFLLYGTTFMYTSFFIVTEIFLSIVVQKHSFKQIKERWCLYYNKKLIICVLALGFFTAFNGIFAQSAIPFVDPELTAILTQVSAPLTWIMYPLILRKKYDLGQIGCFLLILSGLLFGSIYSYMNGTGSETTFSNSAFWLIISICSAIPTAFETIYQEVAYDSYKAPTFIVLVYYNLFSLIVYAAWMFMTMVPNFGSCNVPAHTPLSMCSMNATTCSATQVFEQQGEAFQCFFGNYDVSSCCGGWQATLWTCIFVAGYYVYFVSGSYLIEKFGSNVLANLNALLYPLTAVCFWIKPLVGQFSSQPTWWIIVSLIIITLGNIGYEVFARKPLYEMDPKFLPWNHLRHEVSEEKNQTKGGEPHSNVSINDSSEVIEPIIYHQSDDIVYNDNEGITSNNTNNLDNQQDEEEKEKYPLINHNNKN</sequence>
<dbReference type="AlphaFoldDB" id="D2VV12"/>
<evidence type="ECO:0000256" key="3">
    <source>
        <dbReference type="ARBA" id="ARBA00022448"/>
    </source>
</evidence>
<protein>
    <submittedName>
        <fullName evidence="9">Predicted protein</fullName>
    </submittedName>
</protein>
<feature type="compositionally biased region" description="Polar residues" evidence="7">
    <location>
        <begin position="454"/>
        <end position="466"/>
    </location>
</feature>
<keyword evidence="5 8" id="KW-1133">Transmembrane helix</keyword>
<evidence type="ECO:0000313" key="10">
    <source>
        <dbReference type="Proteomes" id="UP000006671"/>
    </source>
</evidence>
<evidence type="ECO:0000256" key="1">
    <source>
        <dbReference type="ARBA" id="ARBA00004141"/>
    </source>
</evidence>
<dbReference type="InterPro" id="IPR013936">
    <property type="entry name" value="CRT-like"/>
</dbReference>
<feature type="transmembrane region" description="Helical" evidence="8">
    <location>
        <begin position="166"/>
        <end position="188"/>
    </location>
</feature>
<feature type="transmembrane region" description="Helical" evidence="8">
    <location>
        <begin position="232"/>
        <end position="253"/>
    </location>
</feature>
<evidence type="ECO:0000256" key="2">
    <source>
        <dbReference type="ARBA" id="ARBA00006690"/>
    </source>
</evidence>
<proteinExistence type="inferred from homology"/>
<dbReference type="EMBL" id="GG738900">
    <property type="protein sequence ID" value="EFC39415.1"/>
    <property type="molecule type" value="Genomic_DNA"/>
</dbReference>
<keyword evidence="4 8" id="KW-0812">Transmembrane</keyword>
<feature type="transmembrane region" description="Helical" evidence="8">
    <location>
        <begin position="33"/>
        <end position="55"/>
    </location>
</feature>
<dbReference type="KEGG" id="ngr:NAEGRDRAFT_52481"/>
<keyword evidence="6 8" id="KW-0472">Membrane</keyword>
<feature type="transmembrane region" description="Helical" evidence="8">
    <location>
        <begin position="311"/>
        <end position="333"/>
    </location>
</feature>
<name>D2VV12_NAEGR</name>
<feature type="transmembrane region" description="Helical" evidence="8">
    <location>
        <begin position="67"/>
        <end position="91"/>
    </location>
</feature>
<organism evidence="10">
    <name type="scientific">Naegleria gruberi</name>
    <name type="common">Amoeba</name>
    <dbReference type="NCBI Taxonomy" id="5762"/>
    <lineage>
        <taxon>Eukaryota</taxon>
        <taxon>Discoba</taxon>
        <taxon>Heterolobosea</taxon>
        <taxon>Tetramitia</taxon>
        <taxon>Eutetramitia</taxon>
        <taxon>Vahlkampfiidae</taxon>
        <taxon>Naegleria</taxon>
    </lineage>
</organism>
<dbReference type="VEuPathDB" id="AmoebaDB:NAEGRDRAFT_52481"/>
<dbReference type="OrthoDB" id="416555at2759"/>
<feature type="transmembrane region" description="Helical" evidence="8">
    <location>
        <begin position="371"/>
        <end position="391"/>
    </location>
</feature>
<dbReference type="OMA" id="IHENIMA"/>